<dbReference type="Pfam" id="PF24277">
    <property type="entry name" value="DmsR_N"/>
    <property type="match status" value="1"/>
</dbReference>
<dbReference type="Proteomes" id="UP001500420">
    <property type="component" value="Unassembled WGS sequence"/>
</dbReference>
<feature type="domain" description="DmsR-like N-terminal" evidence="4">
    <location>
        <begin position="62"/>
        <end position="134"/>
    </location>
</feature>
<dbReference type="RefSeq" id="WP_343773562.1">
    <property type="nucleotide sequence ID" value="NZ_BAAADV010000003.1"/>
</dbReference>
<feature type="domain" description="HTH bat-type" evidence="3">
    <location>
        <begin position="152"/>
        <end position="202"/>
    </location>
</feature>
<accession>A0AAV3T8A3</accession>
<dbReference type="EMBL" id="BAAADV010000003">
    <property type="protein sequence ID" value="GAA0671227.1"/>
    <property type="molecule type" value="Genomic_DNA"/>
</dbReference>
<dbReference type="PANTHER" id="PTHR34236">
    <property type="entry name" value="DIMETHYL SULFOXIDE REDUCTASE TRANSCRIPTIONAL ACTIVATOR"/>
    <property type="match status" value="1"/>
</dbReference>
<organism evidence="5 6">
    <name type="scientific">Natronoarchaeum mannanilyticum</name>
    <dbReference type="NCBI Taxonomy" id="926360"/>
    <lineage>
        <taxon>Archaea</taxon>
        <taxon>Methanobacteriati</taxon>
        <taxon>Methanobacteriota</taxon>
        <taxon>Stenosarchaea group</taxon>
        <taxon>Halobacteria</taxon>
        <taxon>Halobacteriales</taxon>
        <taxon>Natronoarchaeaceae</taxon>
    </lineage>
</organism>
<protein>
    <submittedName>
        <fullName evidence="5">Dimethyl sulfoxide reductase transcriptional activator DmsR</fullName>
    </submittedName>
</protein>
<reference evidence="5 6" key="1">
    <citation type="journal article" date="2019" name="Int. J. Syst. Evol. Microbiol.">
        <title>The Global Catalogue of Microorganisms (GCM) 10K type strain sequencing project: providing services to taxonomists for standard genome sequencing and annotation.</title>
        <authorList>
            <consortium name="The Broad Institute Genomics Platform"/>
            <consortium name="The Broad Institute Genome Sequencing Center for Infectious Disease"/>
            <person name="Wu L."/>
            <person name="Ma J."/>
        </authorList>
    </citation>
    <scope>NUCLEOTIDE SEQUENCE [LARGE SCALE GENOMIC DNA]</scope>
    <source>
        <strain evidence="5 6">JCM 16328</strain>
    </source>
</reference>
<name>A0AAV3T8A3_9EURY</name>
<dbReference type="Pfam" id="PF04967">
    <property type="entry name" value="HTH_10"/>
    <property type="match status" value="1"/>
</dbReference>
<evidence type="ECO:0000259" key="3">
    <source>
        <dbReference type="Pfam" id="PF04967"/>
    </source>
</evidence>
<gene>
    <name evidence="5" type="primary">dmsR</name>
    <name evidence="5" type="ORF">GCM10009020_17000</name>
</gene>
<evidence type="ECO:0000256" key="1">
    <source>
        <dbReference type="ARBA" id="ARBA00023015"/>
    </source>
</evidence>
<keyword evidence="6" id="KW-1185">Reference proteome</keyword>
<keyword evidence="2" id="KW-0804">Transcription</keyword>
<keyword evidence="1" id="KW-0805">Transcription regulation</keyword>
<dbReference type="AlphaFoldDB" id="A0AAV3T8A3"/>
<comment type="caution">
    <text evidence="5">The sequence shown here is derived from an EMBL/GenBank/DDBJ whole genome shotgun (WGS) entry which is preliminary data.</text>
</comment>
<sequence length="213" mass="22331">MTGTPDRPTDDHPLRAVLHVTPDPKAACAVVSTGSGGESVSLNGGVSGGGEVGTACHADVTVEEGGHKRRRLVSDAANDHCICPAFSAHRCVASVERVLGDAVAVRLSVPDRETLRDVVADLRERGADVELARLDTADAGGRTLELDVGEVTEAQREAIRVADRLGYYDDPRDADLGDVADELGISRSAASQRLNGAASTLVLELLRTEDRTA</sequence>
<proteinExistence type="predicted"/>
<dbReference type="PANTHER" id="PTHR34236:SF1">
    <property type="entry name" value="DIMETHYL SULFOXIDE REDUCTASE TRANSCRIPTIONAL ACTIVATOR"/>
    <property type="match status" value="1"/>
</dbReference>
<evidence type="ECO:0000313" key="5">
    <source>
        <dbReference type="EMBL" id="GAA0671227.1"/>
    </source>
</evidence>
<dbReference type="InterPro" id="IPR007050">
    <property type="entry name" value="HTH_bacterioopsin"/>
</dbReference>
<evidence type="ECO:0000313" key="6">
    <source>
        <dbReference type="Proteomes" id="UP001500420"/>
    </source>
</evidence>
<evidence type="ECO:0000256" key="2">
    <source>
        <dbReference type="ARBA" id="ARBA00023163"/>
    </source>
</evidence>
<evidence type="ECO:0000259" key="4">
    <source>
        <dbReference type="Pfam" id="PF24277"/>
    </source>
</evidence>
<dbReference type="InterPro" id="IPR056433">
    <property type="entry name" value="DmsR-like_N"/>
</dbReference>